<keyword evidence="2" id="KW-1185">Reference proteome</keyword>
<accession>A0ABP1AM08</accession>
<dbReference type="Proteomes" id="UP001497522">
    <property type="component" value="Chromosome 13"/>
</dbReference>
<dbReference type="EMBL" id="OZ023714">
    <property type="protein sequence ID" value="CAK9863587.1"/>
    <property type="molecule type" value="Genomic_DNA"/>
</dbReference>
<gene>
    <name evidence="1" type="ORF">CSSPJE1EN2_LOCUS6582</name>
</gene>
<organism evidence="1 2">
    <name type="scientific">Sphagnum jensenii</name>
    <dbReference type="NCBI Taxonomy" id="128206"/>
    <lineage>
        <taxon>Eukaryota</taxon>
        <taxon>Viridiplantae</taxon>
        <taxon>Streptophyta</taxon>
        <taxon>Embryophyta</taxon>
        <taxon>Bryophyta</taxon>
        <taxon>Sphagnophytina</taxon>
        <taxon>Sphagnopsida</taxon>
        <taxon>Sphagnales</taxon>
        <taxon>Sphagnaceae</taxon>
        <taxon>Sphagnum</taxon>
    </lineage>
</organism>
<reference evidence="1" key="1">
    <citation type="submission" date="2024-03" db="EMBL/GenBank/DDBJ databases">
        <authorList>
            <consortium name="ELIXIR-Norway"/>
            <consortium name="Elixir Norway"/>
        </authorList>
    </citation>
    <scope>NUCLEOTIDE SEQUENCE</scope>
</reference>
<proteinExistence type="predicted"/>
<dbReference type="PANTHER" id="PTHR37067:SF3">
    <property type="entry name" value="PX DOMAIN-CONTAINING PROTEIN"/>
    <property type="match status" value="1"/>
</dbReference>
<sequence length="269" mass="30247">MFFKPELDEDDEEMELITKTNALKLFHQQDDGSYVAKVSNAILYNLTLQHTSVGLSFRQTSVVIGQHKDVFGNGKLVGLNDHEVSKMVSVNVGANLQVLSDVLNHHDVWAFSLTNNGSTHQGVSFFDVRICVCVGGRLFNIHLVIVPFYDRHSAVNICKMICKLPDQLCSSWRHKLSVNTDGENTMTGWKGGFVTLMDKDANEVLRVWCPAHQMDLIIQDATVMISDGTFTKTTHSFTVHLRQQANLQLVMGNKCPKDTNRWAHFQGQL</sequence>
<dbReference type="PANTHER" id="PTHR37067">
    <property type="entry name" value="PX DOMAIN-CONTAINING PROTEIN"/>
    <property type="match status" value="1"/>
</dbReference>
<name>A0ABP1AM08_9BRYO</name>
<protein>
    <submittedName>
        <fullName evidence="1">Uncharacterized protein</fullName>
    </submittedName>
</protein>
<evidence type="ECO:0000313" key="1">
    <source>
        <dbReference type="EMBL" id="CAK9863587.1"/>
    </source>
</evidence>
<evidence type="ECO:0000313" key="2">
    <source>
        <dbReference type="Proteomes" id="UP001497522"/>
    </source>
</evidence>